<dbReference type="InterPro" id="IPR051951">
    <property type="entry name" value="UNC-93_regulatory"/>
</dbReference>
<name>A0A7R9AHF3_9CRUS</name>
<dbReference type="PANTHER" id="PTHR19444">
    <property type="entry name" value="UNC-93 RELATED"/>
    <property type="match status" value="1"/>
</dbReference>
<dbReference type="Pfam" id="PF05978">
    <property type="entry name" value="UNC-93"/>
    <property type="match status" value="1"/>
</dbReference>
<organism evidence="7">
    <name type="scientific">Darwinula stevensoni</name>
    <dbReference type="NCBI Taxonomy" id="69355"/>
    <lineage>
        <taxon>Eukaryota</taxon>
        <taxon>Metazoa</taxon>
        <taxon>Ecdysozoa</taxon>
        <taxon>Arthropoda</taxon>
        <taxon>Crustacea</taxon>
        <taxon>Oligostraca</taxon>
        <taxon>Ostracoda</taxon>
        <taxon>Podocopa</taxon>
        <taxon>Podocopida</taxon>
        <taxon>Darwinulocopina</taxon>
        <taxon>Darwinuloidea</taxon>
        <taxon>Darwinulidae</taxon>
        <taxon>Darwinula</taxon>
    </lineage>
</organism>
<evidence type="ECO:0000256" key="6">
    <source>
        <dbReference type="SAM" id="Phobius"/>
    </source>
</evidence>
<evidence type="ECO:0000313" key="7">
    <source>
        <dbReference type="EMBL" id="CAD7254254.1"/>
    </source>
</evidence>
<dbReference type="Gene3D" id="1.20.1250.20">
    <property type="entry name" value="MFS general substrate transporter like domains"/>
    <property type="match status" value="1"/>
</dbReference>
<dbReference type="InterPro" id="IPR010291">
    <property type="entry name" value="Ion_channel_UNC-93"/>
</dbReference>
<keyword evidence="4 6" id="KW-1133">Transmembrane helix</keyword>
<dbReference type="GO" id="GO:0016020">
    <property type="term" value="C:membrane"/>
    <property type="evidence" value="ECO:0007669"/>
    <property type="project" value="UniProtKB-SubCell"/>
</dbReference>
<gene>
    <name evidence="7" type="ORF">DSTB1V02_LOCUS14000</name>
</gene>
<dbReference type="EMBL" id="CAJPEV010008563">
    <property type="protein sequence ID" value="CAG0905325.1"/>
    <property type="molecule type" value="Genomic_DNA"/>
</dbReference>
<dbReference type="SUPFAM" id="SSF103473">
    <property type="entry name" value="MFS general substrate transporter"/>
    <property type="match status" value="1"/>
</dbReference>
<comment type="subcellular location">
    <subcellularLocation>
        <location evidence="1">Membrane</location>
        <topology evidence="1">Multi-pass membrane protein</topology>
    </subcellularLocation>
</comment>
<evidence type="ECO:0000256" key="3">
    <source>
        <dbReference type="ARBA" id="ARBA00022692"/>
    </source>
</evidence>
<feature type="transmembrane region" description="Helical" evidence="6">
    <location>
        <begin position="12"/>
        <end position="36"/>
    </location>
</feature>
<dbReference type="AlphaFoldDB" id="A0A7R9AHF3"/>
<dbReference type="Proteomes" id="UP000677054">
    <property type="component" value="Unassembled WGS sequence"/>
</dbReference>
<dbReference type="PANTHER" id="PTHR19444:SF13">
    <property type="entry name" value="PROTEIN UNC-93 HOMOLOG A"/>
    <property type="match status" value="1"/>
</dbReference>
<evidence type="ECO:0000256" key="5">
    <source>
        <dbReference type="ARBA" id="ARBA00023136"/>
    </source>
</evidence>
<sequence>MYMDFVGCAWGIRYIGYMMACFHAANSSCSFLSGWLVKYVDRLYIFIFAGLLHASTLLAMFFWHPTPDHAWAFFVVAGAWGICDAVWQAQVNGLLGVLSEGKEEAAFSAYKVTESVGFVLAYFISSRLCTVYKLGILMALLLSGVTAYFVLEFLLRKKRVSTRDRRSEKS</sequence>
<dbReference type="InterPro" id="IPR036259">
    <property type="entry name" value="MFS_trans_sf"/>
</dbReference>
<evidence type="ECO:0000256" key="4">
    <source>
        <dbReference type="ARBA" id="ARBA00022989"/>
    </source>
</evidence>
<keyword evidence="8" id="KW-1185">Reference proteome</keyword>
<accession>A0A7R9AHF3</accession>
<dbReference type="OrthoDB" id="78663at2759"/>
<proteinExistence type="inferred from homology"/>
<keyword evidence="5 6" id="KW-0472">Membrane</keyword>
<evidence type="ECO:0008006" key="9">
    <source>
        <dbReference type="Google" id="ProtNLM"/>
    </source>
</evidence>
<evidence type="ECO:0000256" key="1">
    <source>
        <dbReference type="ARBA" id="ARBA00004141"/>
    </source>
</evidence>
<feature type="transmembrane region" description="Helical" evidence="6">
    <location>
        <begin position="131"/>
        <end position="155"/>
    </location>
</feature>
<reference evidence="7" key="1">
    <citation type="submission" date="2020-11" db="EMBL/GenBank/DDBJ databases">
        <authorList>
            <person name="Tran Van P."/>
        </authorList>
    </citation>
    <scope>NUCLEOTIDE SEQUENCE</scope>
</reference>
<evidence type="ECO:0000256" key="2">
    <source>
        <dbReference type="ARBA" id="ARBA00009172"/>
    </source>
</evidence>
<dbReference type="EMBL" id="LR908081">
    <property type="protein sequence ID" value="CAD7254254.1"/>
    <property type="molecule type" value="Genomic_DNA"/>
</dbReference>
<feature type="transmembrane region" description="Helical" evidence="6">
    <location>
        <begin position="43"/>
        <end position="63"/>
    </location>
</feature>
<protein>
    <recommendedName>
        <fullName evidence="9">UNC93-like protein</fullName>
    </recommendedName>
</protein>
<evidence type="ECO:0000313" key="8">
    <source>
        <dbReference type="Proteomes" id="UP000677054"/>
    </source>
</evidence>
<keyword evidence="3 6" id="KW-0812">Transmembrane</keyword>
<comment type="similarity">
    <text evidence="2">Belongs to the unc-93 family.</text>
</comment>